<reference evidence="6 7" key="1">
    <citation type="journal article" date="2020" name="Nature">
        <title>Six reference-quality genomes reveal evolution of bat adaptations.</title>
        <authorList>
            <person name="Jebb D."/>
            <person name="Huang Z."/>
            <person name="Pippel M."/>
            <person name="Hughes G.M."/>
            <person name="Lavrichenko K."/>
            <person name="Devanna P."/>
            <person name="Winkler S."/>
            <person name="Jermiin L.S."/>
            <person name="Skirmuntt E.C."/>
            <person name="Katzourakis A."/>
            <person name="Burkitt-Gray L."/>
            <person name="Ray D.A."/>
            <person name="Sullivan K.A.M."/>
            <person name="Roscito J.G."/>
            <person name="Kirilenko B.M."/>
            <person name="Davalos L.M."/>
            <person name="Corthals A.P."/>
            <person name="Power M.L."/>
            <person name="Jones G."/>
            <person name="Ransome R.D."/>
            <person name="Dechmann D.K.N."/>
            <person name="Locatelli A.G."/>
            <person name="Puechmaille S.J."/>
            <person name="Fedrigo O."/>
            <person name="Jarvis E.D."/>
            <person name="Hiller M."/>
            <person name="Vernes S.C."/>
            <person name="Myers E.W."/>
            <person name="Teeling E.C."/>
        </authorList>
    </citation>
    <scope>NUCLEOTIDE SEQUENCE [LARGE SCALE GENOMIC DNA]</scope>
    <source>
        <strain evidence="6">MMyoMyo1</strain>
        <tissue evidence="6">Flight muscle</tissue>
    </source>
</reference>
<dbReference type="Gene3D" id="2.10.50.10">
    <property type="entry name" value="Tumor Necrosis Factor Receptor, subunit A, domain 2"/>
    <property type="match status" value="2"/>
</dbReference>
<evidence type="ECO:0000256" key="4">
    <source>
        <dbReference type="SAM" id="SignalP"/>
    </source>
</evidence>
<keyword evidence="3" id="KW-0812">Transmembrane</keyword>
<dbReference type="SMART" id="SM00208">
    <property type="entry name" value="TNFR"/>
    <property type="match status" value="2"/>
</dbReference>
<keyword evidence="6" id="KW-0675">Receptor</keyword>
<feature type="domain" description="TNFR-Cys" evidence="5">
    <location>
        <begin position="47"/>
        <end position="86"/>
    </location>
</feature>
<evidence type="ECO:0000256" key="3">
    <source>
        <dbReference type="SAM" id="Phobius"/>
    </source>
</evidence>
<feature type="disulfide bond" evidence="1">
    <location>
        <begin position="68"/>
        <end position="86"/>
    </location>
</feature>
<dbReference type="InterPro" id="IPR020413">
    <property type="entry name" value="TNFR_9"/>
</dbReference>
<dbReference type="PROSITE" id="PS50050">
    <property type="entry name" value="TNFR_NGFR_2"/>
    <property type="match status" value="1"/>
</dbReference>
<name>A0A7J8A327_MYOMY</name>
<dbReference type="AlphaFoldDB" id="A0A7J8A327"/>
<comment type="caution">
    <text evidence="1">Lacks conserved residue(s) required for the propagation of feature annotation.</text>
</comment>
<evidence type="ECO:0000313" key="6">
    <source>
        <dbReference type="EMBL" id="KAF6380685.1"/>
    </source>
</evidence>
<dbReference type="Proteomes" id="UP000527355">
    <property type="component" value="Unassembled WGS sequence"/>
</dbReference>
<keyword evidence="3" id="KW-1133">Transmembrane helix</keyword>
<dbReference type="EMBL" id="JABWUV010000002">
    <property type="protein sequence ID" value="KAF6380685.1"/>
    <property type="molecule type" value="Genomic_DNA"/>
</dbReference>
<dbReference type="GO" id="GO:0006915">
    <property type="term" value="P:apoptotic process"/>
    <property type="evidence" value="ECO:0007669"/>
    <property type="project" value="InterPro"/>
</dbReference>
<feature type="repeat" description="TNFR-Cys" evidence="1">
    <location>
        <begin position="47"/>
        <end position="86"/>
    </location>
</feature>
<gene>
    <name evidence="6" type="ORF">mMyoMyo1_019516</name>
</gene>
<feature type="compositionally biased region" description="Pro residues" evidence="2">
    <location>
        <begin position="176"/>
        <end position="187"/>
    </location>
</feature>
<feature type="compositionally biased region" description="Acidic residues" evidence="2">
    <location>
        <begin position="252"/>
        <end position="262"/>
    </location>
</feature>
<dbReference type="PANTHER" id="PTHR47139">
    <property type="entry name" value="TUMOR NECROSIS FACTOR RECEPTOR SUPERFAMILY MEMBER 9"/>
    <property type="match status" value="1"/>
</dbReference>
<dbReference type="InterPro" id="IPR009030">
    <property type="entry name" value="Growth_fac_rcpt_cys_sf"/>
</dbReference>
<dbReference type="PANTHER" id="PTHR47139:SF1">
    <property type="entry name" value="TUMOR NECROSIS FACTOR RECEPTOR SUPERFAMILY MEMBER 9"/>
    <property type="match status" value="1"/>
</dbReference>
<keyword evidence="7" id="KW-1185">Reference proteome</keyword>
<dbReference type="InterPro" id="IPR001368">
    <property type="entry name" value="TNFR/NGFR_Cys_rich_reg"/>
</dbReference>
<keyword evidence="3" id="KW-0472">Membrane</keyword>
<feature type="chain" id="PRO_5029736149" evidence="4">
    <location>
        <begin position="24"/>
        <end position="262"/>
    </location>
</feature>
<feature type="compositionally biased region" description="Low complexity" evidence="2">
    <location>
        <begin position="160"/>
        <end position="175"/>
    </location>
</feature>
<evidence type="ECO:0000256" key="1">
    <source>
        <dbReference type="PROSITE-ProRule" id="PRU00206"/>
    </source>
</evidence>
<evidence type="ECO:0000259" key="5">
    <source>
        <dbReference type="PROSITE" id="PS50050"/>
    </source>
</evidence>
<dbReference type="SUPFAM" id="SSF57184">
    <property type="entry name" value="Growth factor receptor domain"/>
    <property type="match status" value="1"/>
</dbReference>
<accession>A0A7J8A327</accession>
<evidence type="ECO:0000256" key="2">
    <source>
        <dbReference type="SAM" id="MobiDB-lite"/>
    </source>
</evidence>
<dbReference type="CDD" id="cd13410">
    <property type="entry name" value="TNFRSF9"/>
    <property type="match status" value="1"/>
</dbReference>
<sequence length="262" mass="27500">MGRGRYRLLAAVLLVVSVERVRPGQGSCRDCPAGTFCGKTKTPTCIPCPSNSFSRSPGQEACNLCRRCEGVFRTKKGCSPTSDAECECIPGFHCRGAGCAMCEQDCGRGQEVTDDGCKDCDPGTFNDQKLGTCRPWTDCARAGKAVLVNGTKERDVVCGPRSADPSPAAPSASAPSPAPTPAPAPEPGPRPPISLFLLALASAAALALLLLLALRFSAAEQGRRKLLAVLKQPFLKPVRTAQEEDGCSCGFPEEEEGEEGAL</sequence>
<organism evidence="6 7">
    <name type="scientific">Myotis myotis</name>
    <name type="common">Greater mouse-eared bat</name>
    <name type="synonym">Vespertilio myotis</name>
    <dbReference type="NCBI Taxonomy" id="51298"/>
    <lineage>
        <taxon>Eukaryota</taxon>
        <taxon>Metazoa</taxon>
        <taxon>Chordata</taxon>
        <taxon>Craniata</taxon>
        <taxon>Vertebrata</taxon>
        <taxon>Euteleostomi</taxon>
        <taxon>Mammalia</taxon>
        <taxon>Eutheria</taxon>
        <taxon>Laurasiatheria</taxon>
        <taxon>Chiroptera</taxon>
        <taxon>Yangochiroptera</taxon>
        <taxon>Vespertilionidae</taxon>
        <taxon>Myotis</taxon>
    </lineage>
</organism>
<keyword evidence="4" id="KW-0732">Signal</keyword>
<dbReference type="InterPro" id="IPR034020">
    <property type="entry name" value="TNFRSF9_N"/>
</dbReference>
<dbReference type="Pfam" id="PF00020">
    <property type="entry name" value="TNFR_c6"/>
    <property type="match status" value="2"/>
</dbReference>
<dbReference type="VEuPathDB" id="HostDB:GeneID_118677699"/>
<comment type="caution">
    <text evidence="6">The sequence shown here is derived from an EMBL/GenBank/DDBJ whole genome shotgun (WGS) entry which is preliminary data.</text>
</comment>
<protein>
    <submittedName>
        <fullName evidence="6">TNF receptor superfamily member 9</fullName>
    </submittedName>
</protein>
<dbReference type="PRINTS" id="PR01924">
    <property type="entry name" value="TNFACTORR9"/>
</dbReference>
<feature type="region of interest" description="Disordered" evidence="2">
    <location>
        <begin position="243"/>
        <end position="262"/>
    </location>
</feature>
<feature type="region of interest" description="Disordered" evidence="2">
    <location>
        <begin position="156"/>
        <end position="187"/>
    </location>
</feature>
<dbReference type="SMART" id="SM01411">
    <property type="entry name" value="Ephrin_rec_like"/>
    <property type="match status" value="1"/>
</dbReference>
<dbReference type="GO" id="GO:0008285">
    <property type="term" value="P:negative regulation of cell population proliferation"/>
    <property type="evidence" value="ECO:0007669"/>
    <property type="project" value="InterPro"/>
</dbReference>
<dbReference type="GO" id="GO:0038023">
    <property type="term" value="F:signaling receptor activity"/>
    <property type="evidence" value="ECO:0007669"/>
    <property type="project" value="InterPro"/>
</dbReference>
<feature type="disulfide bond" evidence="1">
    <location>
        <begin position="65"/>
        <end position="78"/>
    </location>
</feature>
<feature type="signal peptide" evidence="4">
    <location>
        <begin position="1"/>
        <end position="23"/>
    </location>
</feature>
<evidence type="ECO:0000313" key="7">
    <source>
        <dbReference type="Proteomes" id="UP000527355"/>
    </source>
</evidence>
<keyword evidence="1" id="KW-1015">Disulfide bond</keyword>
<dbReference type="GO" id="GO:0009897">
    <property type="term" value="C:external side of plasma membrane"/>
    <property type="evidence" value="ECO:0007669"/>
    <property type="project" value="InterPro"/>
</dbReference>
<feature type="transmembrane region" description="Helical" evidence="3">
    <location>
        <begin position="193"/>
        <end position="214"/>
    </location>
</feature>
<proteinExistence type="predicted"/>